<gene>
    <name evidence="1" type="ORF">POCTA_138.1.T1570024</name>
</gene>
<keyword evidence="2" id="KW-1185">Reference proteome</keyword>
<dbReference type="AlphaFoldDB" id="A0A8S1YIF3"/>
<comment type="caution">
    <text evidence="1">The sequence shown here is derived from an EMBL/GenBank/DDBJ whole genome shotgun (WGS) entry which is preliminary data.</text>
</comment>
<reference evidence="1" key="1">
    <citation type="submission" date="2021-01" db="EMBL/GenBank/DDBJ databases">
        <authorList>
            <consortium name="Genoscope - CEA"/>
            <person name="William W."/>
        </authorList>
    </citation>
    <scope>NUCLEOTIDE SEQUENCE</scope>
</reference>
<name>A0A8S1YIF3_PAROT</name>
<evidence type="ECO:0000313" key="2">
    <source>
        <dbReference type="Proteomes" id="UP000683925"/>
    </source>
</evidence>
<evidence type="ECO:0000313" key="1">
    <source>
        <dbReference type="EMBL" id="CAD8212187.1"/>
    </source>
</evidence>
<accession>A0A8S1YIF3</accession>
<dbReference type="Proteomes" id="UP000683925">
    <property type="component" value="Unassembled WGS sequence"/>
</dbReference>
<dbReference type="EMBL" id="CAJJDP010000159">
    <property type="protein sequence ID" value="CAD8212187.1"/>
    <property type="molecule type" value="Genomic_DNA"/>
</dbReference>
<protein>
    <submittedName>
        <fullName evidence="1">Uncharacterized protein</fullName>
    </submittedName>
</protein>
<proteinExistence type="predicted"/>
<organism evidence="1 2">
    <name type="scientific">Paramecium octaurelia</name>
    <dbReference type="NCBI Taxonomy" id="43137"/>
    <lineage>
        <taxon>Eukaryota</taxon>
        <taxon>Sar</taxon>
        <taxon>Alveolata</taxon>
        <taxon>Ciliophora</taxon>
        <taxon>Intramacronucleata</taxon>
        <taxon>Oligohymenophorea</taxon>
        <taxon>Peniculida</taxon>
        <taxon>Parameciidae</taxon>
        <taxon>Paramecium</taxon>
    </lineage>
</organism>
<sequence length="108" mass="12710">MNLDQVLDSITRLPKVPQDNLILSLMYQEAYKSNNPDKKARQVQQLIQASFKKVRKYQTSKEPIKPILNQARFKSTDSLLKNLKINDSLEEKKEKIDYLNFVQPKKIF</sequence>